<comment type="caution">
    <text evidence="1">The sequence shown here is derived from an EMBL/GenBank/DDBJ whole genome shotgun (WGS) entry which is preliminary data.</text>
</comment>
<dbReference type="AlphaFoldDB" id="A0A644Y0J9"/>
<sequence length="75" mass="7987">MVAQSLKNDNGVLEGTYQMTCIFFYDIGRRTILPTANSAAAGTSTKIASDVGESGKIISELQAILDDVSKHPQTP</sequence>
<organism evidence="1">
    <name type="scientific">bioreactor metagenome</name>
    <dbReference type="NCBI Taxonomy" id="1076179"/>
    <lineage>
        <taxon>unclassified sequences</taxon>
        <taxon>metagenomes</taxon>
        <taxon>ecological metagenomes</taxon>
    </lineage>
</organism>
<dbReference type="EMBL" id="VSSQ01003723">
    <property type="protein sequence ID" value="MPM22042.1"/>
    <property type="molecule type" value="Genomic_DNA"/>
</dbReference>
<gene>
    <name evidence="1" type="ORF">SDC9_68492</name>
</gene>
<evidence type="ECO:0000313" key="1">
    <source>
        <dbReference type="EMBL" id="MPM22042.1"/>
    </source>
</evidence>
<protein>
    <submittedName>
        <fullName evidence="1">Uncharacterized protein</fullName>
    </submittedName>
</protein>
<accession>A0A644Y0J9</accession>
<name>A0A644Y0J9_9ZZZZ</name>
<proteinExistence type="predicted"/>
<reference evidence="1" key="1">
    <citation type="submission" date="2019-08" db="EMBL/GenBank/DDBJ databases">
        <authorList>
            <person name="Kucharzyk K."/>
            <person name="Murdoch R.W."/>
            <person name="Higgins S."/>
            <person name="Loffler F."/>
        </authorList>
    </citation>
    <scope>NUCLEOTIDE SEQUENCE</scope>
</reference>